<keyword evidence="5 10" id="KW-0375">Hydrogen ion transport</keyword>
<protein>
    <recommendedName>
        <fullName evidence="10">ATP synthase gamma chain</fullName>
    </recommendedName>
    <alternativeName>
        <fullName evidence="10">ATP synthase F1 sector gamma subunit</fullName>
    </alternativeName>
    <alternativeName>
        <fullName evidence="10">F-ATPase gamma subunit</fullName>
    </alternativeName>
</protein>
<evidence type="ECO:0000256" key="6">
    <source>
        <dbReference type="ARBA" id="ARBA00023065"/>
    </source>
</evidence>
<comment type="caution">
    <text evidence="11">The sequence shown here is derived from an EMBL/GenBank/DDBJ whole genome shotgun (WGS) entry which is preliminary data.</text>
</comment>
<dbReference type="InterPro" id="IPR035968">
    <property type="entry name" value="ATP_synth_F1_ATPase_gsu"/>
</dbReference>
<dbReference type="EMBL" id="JANPWE010000003">
    <property type="protein sequence ID" value="MCR6545424.1"/>
    <property type="molecule type" value="Genomic_DNA"/>
</dbReference>
<keyword evidence="8 10" id="KW-0139">CF(1)</keyword>
<dbReference type="Pfam" id="PF00231">
    <property type="entry name" value="ATP-synt"/>
    <property type="match status" value="1"/>
</dbReference>
<keyword evidence="6 10" id="KW-0406">Ion transport</keyword>
<dbReference type="Proteomes" id="UP001524944">
    <property type="component" value="Unassembled WGS sequence"/>
</dbReference>
<comment type="function">
    <text evidence="1 10">Produces ATP from ADP in the presence of a proton gradient across the membrane. The gamma chain is believed to be important in regulating ATPase activity and the flow of protons through the CF(0) complex.</text>
</comment>
<dbReference type="PANTHER" id="PTHR11693">
    <property type="entry name" value="ATP SYNTHASE GAMMA CHAIN"/>
    <property type="match status" value="1"/>
</dbReference>
<comment type="similarity">
    <text evidence="3 10">Belongs to the ATPase gamma chain family.</text>
</comment>
<dbReference type="PROSITE" id="PS00153">
    <property type="entry name" value="ATPASE_GAMMA"/>
    <property type="match status" value="1"/>
</dbReference>
<evidence type="ECO:0000256" key="7">
    <source>
        <dbReference type="ARBA" id="ARBA00023136"/>
    </source>
</evidence>
<evidence type="ECO:0000256" key="3">
    <source>
        <dbReference type="ARBA" id="ARBA00007681"/>
    </source>
</evidence>
<reference evidence="11 12" key="1">
    <citation type="submission" date="2022-08" db="EMBL/GenBank/DDBJ databases">
        <title>Proteogenomics of the novel Dehalobacterium formicoaceticum strain EZ94 highlights a key role of methyltransferases during anaerobic dichloromethane degradation.</title>
        <authorList>
            <person name="Wasmund K."/>
        </authorList>
    </citation>
    <scope>NUCLEOTIDE SEQUENCE [LARGE SCALE GENOMIC DNA]</scope>
    <source>
        <strain evidence="11 12">EZ94</strain>
    </source>
</reference>
<dbReference type="PRINTS" id="PR00126">
    <property type="entry name" value="ATPASEGAMMA"/>
</dbReference>
<name>A0ABT1Y683_9FIRM</name>
<evidence type="ECO:0000256" key="10">
    <source>
        <dbReference type="HAMAP-Rule" id="MF_00815"/>
    </source>
</evidence>
<comment type="subunit">
    <text evidence="10">F-type ATPases have 2 components, CF(1) - the catalytic core - and CF(0) - the membrane proton channel. CF(1) has five subunits: alpha(3), beta(3), gamma(1), delta(1), epsilon(1). CF(0) has three main subunits: a, b and c.</text>
</comment>
<dbReference type="Gene3D" id="3.40.1380.10">
    <property type="match status" value="1"/>
</dbReference>
<dbReference type="InterPro" id="IPR000131">
    <property type="entry name" value="ATP_synth_F1_gsu"/>
</dbReference>
<organism evidence="11 12">
    <name type="scientific">Dehalobacterium formicoaceticum</name>
    <dbReference type="NCBI Taxonomy" id="51515"/>
    <lineage>
        <taxon>Bacteria</taxon>
        <taxon>Bacillati</taxon>
        <taxon>Bacillota</taxon>
        <taxon>Clostridia</taxon>
        <taxon>Eubacteriales</taxon>
        <taxon>Peptococcaceae</taxon>
        <taxon>Dehalobacterium</taxon>
    </lineage>
</organism>
<keyword evidence="12" id="KW-1185">Reference proteome</keyword>
<gene>
    <name evidence="10 11" type="primary">atpG</name>
    <name evidence="11" type="ORF">NVS47_07825</name>
</gene>
<dbReference type="HAMAP" id="MF_00815">
    <property type="entry name" value="ATP_synth_gamma_bact"/>
    <property type="match status" value="1"/>
</dbReference>
<keyword evidence="9 10" id="KW-0066">ATP synthesis</keyword>
<comment type="subcellular location">
    <subcellularLocation>
        <location evidence="10">Cell membrane</location>
        <topology evidence="10">Peripheral membrane protein</topology>
    </subcellularLocation>
    <subcellularLocation>
        <location evidence="2">Membrane</location>
        <topology evidence="2">Peripheral membrane protein</topology>
    </subcellularLocation>
</comment>
<evidence type="ECO:0000256" key="1">
    <source>
        <dbReference type="ARBA" id="ARBA00003456"/>
    </source>
</evidence>
<dbReference type="NCBIfam" id="TIGR01146">
    <property type="entry name" value="ATPsyn_F1gamma"/>
    <property type="match status" value="1"/>
</dbReference>
<dbReference type="Gene3D" id="1.10.287.80">
    <property type="entry name" value="ATP synthase, gamma subunit, helix hairpin domain"/>
    <property type="match status" value="1"/>
</dbReference>
<evidence type="ECO:0000313" key="11">
    <source>
        <dbReference type="EMBL" id="MCR6545424.1"/>
    </source>
</evidence>
<dbReference type="RefSeq" id="WP_089609296.1">
    <property type="nucleotide sequence ID" value="NZ_CP022121.1"/>
</dbReference>
<evidence type="ECO:0000256" key="4">
    <source>
        <dbReference type="ARBA" id="ARBA00022448"/>
    </source>
</evidence>
<keyword evidence="4 10" id="KW-0813">Transport</keyword>
<evidence type="ECO:0000313" key="12">
    <source>
        <dbReference type="Proteomes" id="UP001524944"/>
    </source>
</evidence>
<evidence type="ECO:0000256" key="9">
    <source>
        <dbReference type="ARBA" id="ARBA00023310"/>
    </source>
</evidence>
<sequence>MANARDIRRRIRSVKNMQQITKAMKMVSASKLRKAQENVTAARPYALKIKEVLEDLAGSVQEYSHPLMEEREVKKIGLVVFTGDRGLCGGFNSNLIRMTEHFIADQGKEAALIAVGSKGRDYFKKRGVEITEEYISIGDNPTFIQGKELAKRLIALYSEAVFDEIYLMFTEFKTAMTMRPMTLKLLPIQPGEKGKGEMVEYLYEPSEASVMERLLPSYVETIVYRALLESKASEHGARMTAMSSATDNTEEIIAKLTLNLNRARQAAITTEISEIVSGAAALQ</sequence>
<accession>A0ABT1Y683</accession>
<evidence type="ECO:0000256" key="5">
    <source>
        <dbReference type="ARBA" id="ARBA00022781"/>
    </source>
</evidence>
<dbReference type="SUPFAM" id="SSF52943">
    <property type="entry name" value="ATP synthase (F1-ATPase), gamma subunit"/>
    <property type="match status" value="1"/>
</dbReference>
<evidence type="ECO:0000256" key="2">
    <source>
        <dbReference type="ARBA" id="ARBA00004170"/>
    </source>
</evidence>
<proteinExistence type="inferred from homology"/>
<keyword evidence="7 10" id="KW-0472">Membrane</keyword>
<keyword evidence="10" id="KW-1003">Cell membrane</keyword>
<dbReference type="InterPro" id="IPR023632">
    <property type="entry name" value="ATP_synth_F1_gsu_CS"/>
</dbReference>
<dbReference type="CDD" id="cd12151">
    <property type="entry name" value="F1-ATPase_gamma"/>
    <property type="match status" value="1"/>
</dbReference>
<evidence type="ECO:0000256" key="8">
    <source>
        <dbReference type="ARBA" id="ARBA00023196"/>
    </source>
</evidence>
<dbReference type="PANTHER" id="PTHR11693:SF22">
    <property type="entry name" value="ATP SYNTHASE SUBUNIT GAMMA, MITOCHONDRIAL"/>
    <property type="match status" value="1"/>
</dbReference>